<reference evidence="3 4" key="1">
    <citation type="journal article" date="2012" name="J. Bacteriol.">
        <title>Complete genome sequence of Nocardia brasiliensis HUJEG-1.</title>
        <authorList>
            <person name="Vera-Cabrera L."/>
            <person name="Ortiz-Lopez R."/>
            <person name="Elizondo-Gonzalez R."/>
            <person name="Perez-Maya A.A."/>
            <person name="Ocampo-Candiani J."/>
        </authorList>
    </citation>
    <scope>NUCLEOTIDE SEQUENCE [LARGE SCALE GENOMIC DNA]</scope>
    <source>
        <strain evidence="4">ATCC 700358</strain>
    </source>
</reference>
<proteinExistence type="predicted"/>
<gene>
    <name evidence="3" type="ORF">O3I_024010</name>
</gene>
<dbReference type="AlphaFoldDB" id="K0EZ36"/>
<sequence>MTSQDGTVLARMPMTMQAQGHEVQLSPRIDSNGTTLTLHPASQPAAGVGDPAAFRENVNKIQEVSRSSEGVVKDVVLLGCAPGLVIGGLIGGIIGAVVGALLLIVGAIVTVPLAVLLGATLGCLIA</sequence>
<dbReference type="HOGENOM" id="CLU_1979208_0_0_11"/>
<dbReference type="KEGG" id="nbr:O3I_024010"/>
<feature type="transmembrane region" description="Helical" evidence="1">
    <location>
        <begin position="75"/>
        <end position="94"/>
    </location>
</feature>
<evidence type="ECO:0000313" key="4">
    <source>
        <dbReference type="Proteomes" id="UP000006304"/>
    </source>
</evidence>
<keyword evidence="1" id="KW-0472">Membrane</keyword>
<dbReference type="Proteomes" id="UP000006304">
    <property type="component" value="Chromosome"/>
</dbReference>
<keyword evidence="1" id="KW-1133">Transmembrane helix</keyword>
<dbReference type="InterPro" id="IPR058333">
    <property type="entry name" value="DUF8020"/>
</dbReference>
<evidence type="ECO:0000259" key="2">
    <source>
        <dbReference type="Pfam" id="PF26059"/>
    </source>
</evidence>
<dbReference type="Pfam" id="PF26059">
    <property type="entry name" value="DUF8020"/>
    <property type="match status" value="1"/>
</dbReference>
<evidence type="ECO:0000313" key="3">
    <source>
        <dbReference type="EMBL" id="AFU02757.1"/>
    </source>
</evidence>
<organism evidence="3 4">
    <name type="scientific">Nocardia brasiliensis (strain ATCC 700358 / HUJEG-1)</name>
    <dbReference type="NCBI Taxonomy" id="1133849"/>
    <lineage>
        <taxon>Bacteria</taxon>
        <taxon>Bacillati</taxon>
        <taxon>Actinomycetota</taxon>
        <taxon>Actinomycetes</taxon>
        <taxon>Mycobacteriales</taxon>
        <taxon>Nocardiaceae</taxon>
        <taxon>Nocardia</taxon>
    </lineage>
</organism>
<feature type="transmembrane region" description="Helical" evidence="1">
    <location>
        <begin position="100"/>
        <end position="125"/>
    </location>
</feature>
<accession>K0EZ36</accession>
<keyword evidence="4" id="KW-1185">Reference proteome</keyword>
<keyword evidence="1" id="KW-0812">Transmembrane</keyword>
<feature type="domain" description="DUF8020" evidence="2">
    <location>
        <begin position="2"/>
        <end position="41"/>
    </location>
</feature>
<name>K0EZ36_NOCB7</name>
<dbReference type="EMBL" id="CP003876">
    <property type="protein sequence ID" value="AFU02757.1"/>
    <property type="molecule type" value="Genomic_DNA"/>
</dbReference>
<protein>
    <recommendedName>
        <fullName evidence="2">DUF8020 domain-containing protein</fullName>
    </recommendedName>
</protein>
<evidence type="ECO:0000256" key="1">
    <source>
        <dbReference type="SAM" id="Phobius"/>
    </source>
</evidence>